<protein>
    <submittedName>
        <fullName evidence="9">Uncharacterized protein</fullName>
    </submittedName>
</protein>
<evidence type="ECO:0000256" key="4">
    <source>
        <dbReference type="ARBA" id="ARBA00022692"/>
    </source>
</evidence>
<evidence type="ECO:0000256" key="7">
    <source>
        <dbReference type="SAM" id="MobiDB-lite"/>
    </source>
</evidence>
<comment type="caution">
    <text evidence="9">The sequence shown here is derived from an EMBL/GenBank/DDBJ whole genome shotgun (WGS) entry which is preliminary data.</text>
</comment>
<feature type="transmembrane region" description="Helical" evidence="8">
    <location>
        <begin position="435"/>
        <end position="457"/>
    </location>
</feature>
<sequence>MAYTTTAPIISSKMASIPKCEPVTYSPPARDGYFAFARVNGSFCLVEVSYATPASALTAVDVKIFRHEFISIFRYSESKSVHPADFSILEKLPDHLTRYEEESGTVFLARELMEHMRKLTTPRRMMIVRPSRPSSALFSMTTTTPLSHGEKEKGDSSSTTTIPTHPQQLEEVELGIFHKLTRQLLRWGIETHGTGSAGPAFFSLGIRDTLIILLVVDLFLYGAILPSALNVLSSQGFLILNCIIGGQALASASPGKIDDTLGIVIISVISLVITFCGYRFLHWFESFAWIAGVICLPVLLGVAGKHLNPSTFPPVPPATASQILSFACFVGSSLLSWCTLTPDYGVYHDKNASSLKLFTYTYLGFFVPSLIWHMVGAALAAAAPGIPTWQAGFQNGNNIGGLIVAALSPVNGFGKFLIVLLAISTSSACAPTMYTFGGIGYWSTIFAAIVLTEHFVFRRGDFARYKVIDWNNGRNLPLGIAAVLAFFAGIGAVVPCISQTWYKGPIARAGTGDIGIIMGGVVGGLSFLVLRWIEKKLTKSRQS</sequence>
<dbReference type="OrthoDB" id="2116389at2759"/>
<keyword evidence="6 8" id="KW-0472">Membrane</keyword>
<feature type="transmembrane region" description="Helical" evidence="8">
    <location>
        <begin position="323"/>
        <end position="342"/>
    </location>
</feature>
<feature type="transmembrane region" description="Helical" evidence="8">
    <location>
        <begin position="514"/>
        <end position="533"/>
    </location>
</feature>
<feature type="transmembrane region" description="Helical" evidence="8">
    <location>
        <begin position="362"/>
        <end position="387"/>
    </location>
</feature>
<dbReference type="EMBL" id="NHTK01006075">
    <property type="protein sequence ID" value="PPQ65122.1"/>
    <property type="molecule type" value="Genomic_DNA"/>
</dbReference>
<dbReference type="PANTHER" id="PTHR31806:SF5">
    <property type="entry name" value="PURINE-CYTOSINE PERMEASE FCY21"/>
    <property type="match status" value="1"/>
</dbReference>
<evidence type="ECO:0000313" key="10">
    <source>
        <dbReference type="Proteomes" id="UP000284842"/>
    </source>
</evidence>
<dbReference type="Gene3D" id="1.10.4160.10">
    <property type="entry name" value="Hydantoin permease"/>
    <property type="match status" value="2"/>
</dbReference>
<gene>
    <name evidence="9" type="ORF">CVT24_003013</name>
</gene>
<feature type="compositionally biased region" description="Polar residues" evidence="7">
    <location>
        <begin position="156"/>
        <end position="165"/>
    </location>
</feature>
<dbReference type="STRING" id="181874.A0A409VFU3"/>
<evidence type="ECO:0000256" key="8">
    <source>
        <dbReference type="SAM" id="Phobius"/>
    </source>
</evidence>
<dbReference type="InParanoid" id="A0A409VFU3"/>
<evidence type="ECO:0000256" key="6">
    <source>
        <dbReference type="ARBA" id="ARBA00023136"/>
    </source>
</evidence>
<organism evidence="9 10">
    <name type="scientific">Panaeolus cyanescens</name>
    <dbReference type="NCBI Taxonomy" id="181874"/>
    <lineage>
        <taxon>Eukaryota</taxon>
        <taxon>Fungi</taxon>
        <taxon>Dikarya</taxon>
        <taxon>Basidiomycota</taxon>
        <taxon>Agaricomycotina</taxon>
        <taxon>Agaricomycetes</taxon>
        <taxon>Agaricomycetidae</taxon>
        <taxon>Agaricales</taxon>
        <taxon>Agaricineae</taxon>
        <taxon>Galeropsidaceae</taxon>
        <taxon>Panaeolus</taxon>
    </lineage>
</organism>
<dbReference type="GO" id="GO:0022857">
    <property type="term" value="F:transmembrane transporter activity"/>
    <property type="evidence" value="ECO:0007669"/>
    <property type="project" value="InterPro"/>
</dbReference>
<keyword evidence="5 8" id="KW-1133">Transmembrane helix</keyword>
<keyword evidence="10" id="KW-1185">Reference proteome</keyword>
<feature type="transmembrane region" description="Helical" evidence="8">
    <location>
        <begin position="260"/>
        <end position="281"/>
    </location>
</feature>
<evidence type="ECO:0000256" key="3">
    <source>
        <dbReference type="ARBA" id="ARBA00022448"/>
    </source>
</evidence>
<accession>A0A409VFU3</accession>
<comment type="similarity">
    <text evidence="2">Belongs to the purine-cytosine permease (2.A.39) family.</text>
</comment>
<feature type="transmembrane region" description="Helical" evidence="8">
    <location>
        <begin position="399"/>
        <end position="423"/>
    </location>
</feature>
<dbReference type="InterPro" id="IPR001248">
    <property type="entry name" value="Pur-cyt_permease"/>
</dbReference>
<dbReference type="InterPro" id="IPR026030">
    <property type="entry name" value="Pur-cyt_permease_Fcy2/21/22"/>
</dbReference>
<dbReference type="AlphaFoldDB" id="A0A409VFU3"/>
<proteinExistence type="inferred from homology"/>
<evidence type="ECO:0000256" key="2">
    <source>
        <dbReference type="ARBA" id="ARBA00008974"/>
    </source>
</evidence>
<keyword evidence="3" id="KW-0813">Transport</keyword>
<comment type="subcellular location">
    <subcellularLocation>
        <location evidence="1">Membrane</location>
        <topology evidence="1">Multi-pass membrane protein</topology>
    </subcellularLocation>
</comment>
<feature type="transmembrane region" description="Helical" evidence="8">
    <location>
        <begin position="478"/>
        <end position="502"/>
    </location>
</feature>
<evidence type="ECO:0000256" key="5">
    <source>
        <dbReference type="ARBA" id="ARBA00022989"/>
    </source>
</evidence>
<dbReference type="Pfam" id="PF02133">
    <property type="entry name" value="Transp_cyt_pur"/>
    <property type="match status" value="1"/>
</dbReference>
<feature type="transmembrane region" description="Helical" evidence="8">
    <location>
        <begin position="210"/>
        <end position="229"/>
    </location>
</feature>
<dbReference type="GO" id="GO:0005886">
    <property type="term" value="C:plasma membrane"/>
    <property type="evidence" value="ECO:0007669"/>
    <property type="project" value="TreeGrafter"/>
</dbReference>
<name>A0A409VFU3_9AGAR</name>
<dbReference type="Proteomes" id="UP000284842">
    <property type="component" value="Unassembled WGS sequence"/>
</dbReference>
<keyword evidence="4 8" id="KW-0812">Transmembrane</keyword>
<evidence type="ECO:0000313" key="9">
    <source>
        <dbReference type="EMBL" id="PPQ65122.1"/>
    </source>
</evidence>
<feature type="region of interest" description="Disordered" evidence="7">
    <location>
        <begin position="139"/>
        <end position="165"/>
    </location>
</feature>
<reference evidence="9 10" key="1">
    <citation type="journal article" date="2018" name="Evol. Lett.">
        <title>Horizontal gene cluster transfer increased hallucinogenic mushroom diversity.</title>
        <authorList>
            <person name="Reynolds H.T."/>
            <person name="Vijayakumar V."/>
            <person name="Gluck-Thaler E."/>
            <person name="Korotkin H.B."/>
            <person name="Matheny P.B."/>
            <person name="Slot J.C."/>
        </authorList>
    </citation>
    <scope>NUCLEOTIDE SEQUENCE [LARGE SCALE GENOMIC DNA]</scope>
    <source>
        <strain evidence="9 10">2629</strain>
    </source>
</reference>
<evidence type="ECO:0000256" key="1">
    <source>
        <dbReference type="ARBA" id="ARBA00004141"/>
    </source>
</evidence>
<dbReference type="PANTHER" id="PTHR31806">
    <property type="entry name" value="PURINE-CYTOSINE PERMEASE FCY2-RELATED"/>
    <property type="match status" value="1"/>
</dbReference>
<feature type="transmembrane region" description="Helical" evidence="8">
    <location>
        <begin position="287"/>
        <end position="303"/>
    </location>
</feature>